<sequence length="140" mass="15371">MHRSASYSRVSDEVAPPMASHILRTASYHSGDYDHELPTFDPILDLVRKENPRAKFVENAVHVIPLVLLLCAILLWFFSGAEGLDKDSIAVRREGMTIEGDFDTEVDGTSQMGLLPLSDAGDDDASKQSGGSNNPRRSKK</sequence>
<accession>A0ACB9MMF4</accession>
<evidence type="ECO:0000313" key="2">
    <source>
        <dbReference type="Proteomes" id="UP001057402"/>
    </source>
</evidence>
<protein>
    <submittedName>
        <fullName evidence="1">Uncharacterized protein</fullName>
    </submittedName>
</protein>
<reference evidence="2" key="1">
    <citation type="journal article" date="2023" name="Front. Plant Sci.">
        <title>Chromosomal-level genome assembly of Melastoma candidum provides insights into trichome evolution.</title>
        <authorList>
            <person name="Zhong Y."/>
            <person name="Wu W."/>
            <person name="Sun C."/>
            <person name="Zou P."/>
            <person name="Liu Y."/>
            <person name="Dai S."/>
            <person name="Zhou R."/>
        </authorList>
    </citation>
    <scope>NUCLEOTIDE SEQUENCE [LARGE SCALE GENOMIC DNA]</scope>
</reference>
<keyword evidence="2" id="KW-1185">Reference proteome</keyword>
<evidence type="ECO:0000313" key="1">
    <source>
        <dbReference type="EMBL" id="KAI4325390.1"/>
    </source>
</evidence>
<organism evidence="1 2">
    <name type="scientific">Melastoma candidum</name>
    <dbReference type="NCBI Taxonomy" id="119954"/>
    <lineage>
        <taxon>Eukaryota</taxon>
        <taxon>Viridiplantae</taxon>
        <taxon>Streptophyta</taxon>
        <taxon>Embryophyta</taxon>
        <taxon>Tracheophyta</taxon>
        <taxon>Spermatophyta</taxon>
        <taxon>Magnoliopsida</taxon>
        <taxon>eudicotyledons</taxon>
        <taxon>Gunneridae</taxon>
        <taxon>Pentapetalae</taxon>
        <taxon>rosids</taxon>
        <taxon>malvids</taxon>
        <taxon>Myrtales</taxon>
        <taxon>Melastomataceae</taxon>
        <taxon>Melastomatoideae</taxon>
        <taxon>Melastomateae</taxon>
        <taxon>Melastoma</taxon>
    </lineage>
</organism>
<dbReference type="EMBL" id="CM042888">
    <property type="protein sequence ID" value="KAI4325390.1"/>
    <property type="molecule type" value="Genomic_DNA"/>
</dbReference>
<comment type="caution">
    <text evidence="1">The sequence shown here is derived from an EMBL/GenBank/DDBJ whole genome shotgun (WGS) entry which is preliminary data.</text>
</comment>
<proteinExistence type="predicted"/>
<name>A0ACB9MMF4_9MYRT</name>
<dbReference type="Proteomes" id="UP001057402">
    <property type="component" value="Chromosome 9"/>
</dbReference>
<gene>
    <name evidence="1" type="ORF">MLD38_030795</name>
</gene>